<dbReference type="RefSeq" id="WP_081877234.1">
    <property type="nucleotide sequence ID" value="NZ_JBEYBD010000010.1"/>
</dbReference>
<dbReference type="Proteomes" id="UP001550628">
    <property type="component" value="Unassembled WGS sequence"/>
</dbReference>
<accession>A0ABV2WUP4</accession>
<keyword evidence="2" id="KW-0378">Hydrolase</keyword>
<evidence type="ECO:0000259" key="1">
    <source>
        <dbReference type="Pfam" id="PF05685"/>
    </source>
</evidence>
<proteinExistence type="predicted"/>
<organism evidence="2 3">
    <name type="scientific">Nocardia rhamnosiphila</name>
    <dbReference type="NCBI Taxonomy" id="426716"/>
    <lineage>
        <taxon>Bacteria</taxon>
        <taxon>Bacillati</taxon>
        <taxon>Actinomycetota</taxon>
        <taxon>Actinomycetes</taxon>
        <taxon>Mycobacteriales</taxon>
        <taxon>Nocardiaceae</taxon>
        <taxon>Nocardia</taxon>
    </lineage>
</organism>
<gene>
    <name evidence="2" type="ORF">ABZ510_22420</name>
</gene>
<feature type="domain" description="Putative restriction endonuclease" evidence="1">
    <location>
        <begin position="3"/>
        <end position="63"/>
    </location>
</feature>
<keyword evidence="2" id="KW-0255">Endonuclease</keyword>
<comment type="caution">
    <text evidence="2">The sequence shown here is derived from an EMBL/GenBank/DDBJ whole genome shotgun (WGS) entry which is preliminary data.</text>
</comment>
<dbReference type="GO" id="GO:0004519">
    <property type="term" value="F:endonuclease activity"/>
    <property type="evidence" value="ECO:0007669"/>
    <property type="project" value="UniProtKB-KW"/>
</dbReference>
<dbReference type="EMBL" id="JBEYBF010000016">
    <property type="protein sequence ID" value="MEU1954610.1"/>
    <property type="molecule type" value="Genomic_DNA"/>
</dbReference>
<keyword evidence="2" id="KW-0540">Nuclease</keyword>
<dbReference type="GeneID" id="96248376"/>
<reference evidence="2 3" key="1">
    <citation type="submission" date="2024-06" db="EMBL/GenBank/DDBJ databases">
        <title>The Natural Products Discovery Center: Release of the First 8490 Sequenced Strains for Exploring Actinobacteria Biosynthetic Diversity.</title>
        <authorList>
            <person name="Kalkreuter E."/>
            <person name="Kautsar S.A."/>
            <person name="Yang D."/>
            <person name="Bader C.D."/>
            <person name="Teijaro C.N."/>
            <person name="Fluegel L."/>
            <person name="Davis C.M."/>
            <person name="Simpson J.R."/>
            <person name="Lauterbach L."/>
            <person name="Steele A.D."/>
            <person name="Gui C."/>
            <person name="Meng S."/>
            <person name="Li G."/>
            <person name="Viehrig K."/>
            <person name="Ye F."/>
            <person name="Su P."/>
            <person name="Kiefer A.F."/>
            <person name="Nichols A."/>
            <person name="Cepeda A.J."/>
            <person name="Yan W."/>
            <person name="Fan B."/>
            <person name="Jiang Y."/>
            <person name="Adhikari A."/>
            <person name="Zheng C.-J."/>
            <person name="Schuster L."/>
            <person name="Cowan T.M."/>
            <person name="Smanski M.J."/>
            <person name="Chevrette M.G."/>
            <person name="De Carvalho L.P.S."/>
            <person name="Shen B."/>
        </authorList>
    </citation>
    <scope>NUCLEOTIDE SEQUENCE [LARGE SCALE GENOMIC DNA]</scope>
    <source>
        <strain evidence="2 3">NPDC019708</strain>
    </source>
</reference>
<protein>
    <submittedName>
        <fullName evidence="2">Uma2 family endonuclease</fullName>
    </submittedName>
</protein>
<keyword evidence="3" id="KW-1185">Reference proteome</keyword>
<dbReference type="InterPro" id="IPR008538">
    <property type="entry name" value="Uma2"/>
</dbReference>
<sequence length="70" mass="7704">MTRRAKPIAYAATGIPIYLLIDREFGEITVFSQPSGARYQRRVTVSIGDSVDLPDPVGLALDTEPLKAWV</sequence>
<dbReference type="Pfam" id="PF05685">
    <property type="entry name" value="Uma2"/>
    <property type="match status" value="1"/>
</dbReference>
<name>A0ABV2WUP4_9NOCA</name>
<evidence type="ECO:0000313" key="3">
    <source>
        <dbReference type="Proteomes" id="UP001550628"/>
    </source>
</evidence>
<evidence type="ECO:0000313" key="2">
    <source>
        <dbReference type="EMBL" id="MEU1954610.1"/>
    </source>
</evidence>